<dbReference type="SUPFAM" id="SSF53448">
    <property type="entry name" value="Nucleotide-diphospho-sugar transferases"/>
    <property type="match status" value="1"/>
</dbReference>
<evidence type="ECO:0000313" key="2">
    <source>
        <dbReference type="Proteomes" id="UP001304340"/>
    </source>
</evidence>
<protein>
    <submittedName>
        <fullName evidence="1">Glycosyltransferase family 2 protein</fullName>
    </submittedName>
</protein>
<evidence type="ECO:0000313" key="1">
    <source>
        <dbReference type="EMBL" id="WPF83234.1"/>
    </source>
</evidence>
<keyword evidence="2" id="KW-1185">Reference proteome</keyword>
<dbReference type="Proteomes" id="UP001304340">
    <property type="component" value="Chromosome"/>
</dbReference>
<organism evidence="1 2">
    <name type="scientific">Sanguibacter biliveldensis</name>
    <dbReference type="NCBI Taxonomy" id="3030830"/>
    <lineage>
        <taxon>Bacteria</taxon>
        <taxon>Bacillati</taxon>
        <taxon>Actinomycetota</taxon>
        <taxon>Actinomycetes</taxon>
        <taxon>Micrococcales</taxon>
        <taxon>Sanguibacteraceae</taxon>
        <taxon>Sanguibacter</taxon>
    </lineage>
</organism>
<dbReference type="EMBL" id="CP138359">
    <property type="protein sequence ID" value="WPF83234.1"/>
    <property type="molecule type" value="Genomic_DNA"/>
</dbReference>
<gene>
    <name evidence="1" type="ORF">SANBI_000890</name>
</gene>
<reference evidence="2" key="1">
    <citation type="submission" date="2023-11" db="EMBL/GenBank/DDBJ databases">
        <authorList>
            <person name="Helweg L.P."/>
            <person name="Kiel A."/>
            <person name="Hitz F."/>
            <person name="Ruckert-Reed C."/>
            <person name="Busche T."/>
            <person name="Kaltschmidt B."/>
            <person name="Kaltschmidt C."/>
        </authorList>
    </citation>
    <scope>NUCLEOTIDE SEQUENCE [LARGE SCALE GENOMIC DNA]</scope>
    <source>
        <strain evidence="2">4.1</strain>
    </source>
</reference>
<sequence length="298" mass="32199">MTDSPLAQHPGPQASDPVLVVCVVYNPGDELRDFGRSLAMASRRQVELVVVNNGEPSTVADEVAASLGGRVVSAGGNVGYGAAANAGARTLRTPWLVVANPDLVWEPGSLDVLLDAGESTPTAGSLGPCLLNTDGTVYASARAIPSLRQGAGHAVFGKVWPANPWSRDYHRAQADTTTDRRPAGWLSGACLLLRRAAFDAVGGFDESYFMFFEDLDLGERLRDAGWLNLYVPQARVTHVQGVSWKAKPEPMIRAHHASARQYLLRRYDAWYQAPVRLAVRLGLTARQTLEVQQARRGS</sequence>
<dbReference type="AlphaFoldDB" id="A0AAF0Z9A7"/>
<dbReference type="RefSeq" id="WP_319159338.1">
    <property type="nucleotide sequence ID" value="NZ_CP138359.1"/>
</dbReference>
<name>A0AAF0Z9A7_9MICO</name>
<dbReference type="PANTHER" id="PTHR43179:SF7">
    <property type="entry name" value="RHAMNOSYLTRANSFERASE WBBL"/>
    <property type="match status" value="1"/>
</dbReference>
<dbReference type="PANTHER" id="PTHR43179">
    <property type="entry name" value="RHAMNOSYLTRANSFERASE WBBL"/>
    <property type="match status" value="1"/>
</dbReference>
<dbReference type="Gene3D" id="3.90.550.10">
    <property type="entry name" value="Spore Coat Polysaccharide Biosynthesis Protein SpsA, Chain A"/>
    <property type="match status" value="1"/>
</dbReference>
<dbReference type="KEGG" id="sbil:SANBI_000890"/>
<dbReference type="InterPro" id="IPR029044">
    <property type="entry name" value="Nucleotide-diphossugar_trans"/>
</dbReference>
<proteinExistence type="predicted"/>
<accession>A0AAF0Z9A7</accession>
<dbReference type="Pfam" id="PF13641">
    <property type="entry name" value="Glyco_tranf_2_3"/>
    <property type="match status" value="1"/>
</dbReference>